<accession>A0ABX2EAR7</accession>
<evidence type="ECO:0000256" key="7">
    <source>
        <dbReference type="ARBA" id="ARBA00032596"/>
    </source>
</evidence>
<evidence type="ECO:0000256" key="1">
    <source>
        <dbReference type="ARBA" id="ARBA00005228"/>
    </source>
</evidence>
<comment type="function">
    <text evidence="8">This enzyme catalyzes the hydrolysis of the N-terminal peptide bond of an N-acetylated peptide to generate an N-acetylated amino acid and a peptide with a free N-terminus. It preferentially cleaves off Ac-Ala, Ac-Met and Ac-Ser. Also, involved in the degradation of oxidized and glycated proteins.</text>
</comment>
<evidence type="ECO:0000256" key="4">
    <source>
        <dbReference type="ARBA" id="ARBA00022825"/>
    </source>
</evidence>
<evidence type="ECO:0000313" key="12">
    <source>
        <dbReference type="EMBL" id="NRF66185.1"/>
    </source>
</evidence>
<evidence type="ECO:0000256" key="6">
    <source>
        <dbReference type="ARBA" id="ARBA00032284"/>
    </source>
</evidence>
<feature type="chain" id="PRO_5046482879" description="Acyl-peptide hydrolase" evidence="9">
    <location>
        <begin position="31"/>
        <end position="652"/>
    </location>
</feature>
<dbReference type="InterPro" id="IPR011659">
    <property type="entry name" value="WD40"/>
</dbReference>
<dbReference type="Gene3D" id="2.120.10.30">
    <property type="entry name" value="TolB, C-terminal domain"/>
    <property type="match status" value="2"/>
</dbReference>
<dbReference type="EMBL" id="JABRWJ010000001">
    <property type="protein sequence ID" value="NRF66185.1"/>
    <property type="molecule type" value="Genomic_DNA"/>
</dbReference>
<dbReference type="SUPFAM" id="SSF82171">
    <property type="entry name" value="DPP6 N-terminal domain-like"/>
    <property type="match status" value="1"/>
</dbReference>
<proteinExistence type="inferred from homology"/>
<name>A0ABX2EAR7_9BURK</name>
<evidence type="ECO:0000313" key="13">
    <source>
        <dbReference type="Proteomes" id="UP000737171"/>
    </source>
</evidence>
<comment type="similarity">
    <text evidence="1">Belongs to the peptidase S9A family.</text>
</comment>
<gene>
    <name evidence="12" type="ORF">HLB44_04240</name>
</gene>
<keyword evidence="13" id="KW-1185">Reference proteome</keyword>
<dbReference type="InterPro" id="IPR001375">
    <property type="entry name" value="Peptidase_S9_cat"/>
</dbReference>
<feature type="domain" description="Peptidase S9A N-terminal" evidence="11">
    <location>
        <begin position="111"/>
        <end position="377"/>
    </location>
</feature>
<dbReference type="InterPro" id="IPR002471">
    <property type="entry name" value="Pept_S9_AS"/>
</dbReference>
<dbReference type="InterPro" id="IPR011042">
    <property type="entry name" value="6-blade_b-propeller_TolB-like"/>
</dbReference>
<reference evidence="12 13" key="1">
    <citation type="submission" date="2020-05" db="EMBL/GenBank/DDBJ databases">
        <title>Aquincola sp. isolate from soil.</title>
        <authorList>
            <person name="Han J."/>
            <person name="Kim D.-U."/>
        </authorList>
    </citation>
    <scope>NUCLEOTIDE SEQUENCE [LARGE SCALE GENOMIC DNA]</scope>
    <source>
        <strain evidence="12 13">S2</strain>
    </source>
</reference>
<keyword evidence="5" id="KW-0007">Acetylation</keyword>
<evidence type="ECO:0000256" key="9">
    <source>
        <dbReference type="SAM" id="SignalP"/>
    </source>
</evidence>
<dbReference type="Pfam" id="PF07676">
    <property type="entry name" value="PD40"/>
    <property type="match status" value="1"/>
</dbReference>
<dbReference type="Gene3D" id="3.40.50.1820">
    <property type="entry name" value="alpha/beta hydrolase"/>
    <property type="match status" value="1"/>
</dbReference>
<dbReference type="PANTHER" id="PTHR42776">
    <property type="entry name" value="SERINE PEPTIDASE S9 FAMILY MEMBER"/>
    <property type="match status" value="1"/>
</dbReference>
<dbReference type="PRINTS" id="PR00862">
    <property type="entry name" value="PROLIGOPTASE"/>
</dbReference>
<evidence type="ECO:0000256" key="8">
    <source>
        <dbReference type="ARBA" id="ARBA00045885"/>
    </source>
</evidence>
<dbReference type="InterPro" id="IPR002470">
    <property type="entry name" value="Peptidase_S9A"/>
</dbReference>
<dbReference type="RefSeq" id="WP_173120881.1">
    <property type="nucleotide sequence ID" value="NZ_JABRWJ010000001.1"/>
</dbReference>
<feature type="domain" description="Peptidase S9 prolyl oligopeptidase catalytic" evidence="10">
    <location>
        <begin position="438"/>
        <end position="649"/>
    </location>
</feature>
<feature type="signal peptide" evidence="9">
    <location>
        <begin position="1"/>
        <end position="30"/>
    </location>
</feature>
<evidence type="ECO:0000259" key="11">
    <source>
        <dbReference type="Pfam" id="PF02897"/>
    </source>
</evidence>
<dbReference type="InterPro" id="IPR023302">
    <property type="entry name" value="Pept_S9A_N"/>
</dbReference>
<sequence>MRPSIGRRLSAAVLVSCAVLGAFCALPAAAAPAEQRAQATPPRPPARGPKRYTIEQFMATTSITGASFSADGQRLLFSSNQSGIWNAYVLPVTGGTPEPLTRSTTDSVFAVGFFPDDDRVLFTRDRAGDEQNHLFVRETDGTERDLTPGDRLKAELVAWQGDGSGFYVISNERDPKFFDLYRYDTKDYARTLVYRNEQGLNVESISRDGRWVALSKARTTADNDLHLYDTRSKTLKHLTPHQGNIRHEAQAFDPASKRLYFLSDEGSEFAQLRVVDLDDGSVRVHQKADWDIAFTYFSWDGRHRVTGINEDGSTKIRITDAATEQPLALPPLPAGQLRQVTFSKDGQRLAFYVNGDRAPNNLFVHDFKSRQLRQLTQSLAREIVADDLVEAQVLRFKSFDGLVIPSIYYRPHEATPERKVPAVIFVHGGPGGQTRRGYSAMMQHLANQGYAVLGINHRGSAGYGKSFYAADDRKHGREPLWDCIEAKAFLASLGHVDPERIAIMGGSYGGYMTLAAMAFRPEAFKVGIDIFGVSNWLRTLESIPPYWESFREALYAEIGDPVKDKEFLIATSPLFHAKEIRKPLMVIQGRNDPRVIKPESDEIVEAVKKNGVPVEYLVFDDEGHGFSKKRNELEANRRIVEFLDKHLKGGGR</sequence>
<dbReference type="PROSITE" id="PS00708">
    <property type="entry name" value="PRO_ENDOPEP_SER"/>
    <property type="match status" value="1"/>
</dbReference>
<keyword evidence="2" id="KW-0645">Protease</keyword>
<evidence type="ECO:0000259" key="10">
    <source>
        <dbReference type="Pfam" id="PF00326"/>
    </source>
</evidence>
<protein>
    <recommendedName>
        <fullName evidence="7">Acyl-peptide hydrolase</fullName>
    </recommendedName>
    <alternativeName>
        <fullName evidence="6">Acylaminoacyl-peptidase</fullName>
    </alternativeName>
</protein>
<dbReference type="Proteomes" id="UP000737171">
    <property type="component" value="Unassembled WGS sequence"/>
</dbReference>
<keyword evidence="3" id="KW-0378">Hydrolase</keyword>
<dbReference type="InterPro" id="IPR029058">
    <property type="entry name" value="AB_hydrolase_fold"/>
</dbReference>
<evidence type="ECO:0000256" key="5">
    <source>
        <dbReference type="ARBA" id="ARBA00022990"/>
    </source>
</evidence>
<dbReference type="SUPFAM" id="SSF53474">
    <property type="entry name" value="alpha/beta-Hydrolases"/>
    <property type="match status" value="1"/>
</dbReference>
<dbReference type="Pfam" id="PF00326">
    <property type="entry name" value="Peptidase_S9"/>
    <property type="match status" value="1"/>
</dbReference>
<evidence type="ECO:0000256" key="2">
    <source>
        <dbReference type="ARBA" id="ARBA00022670"/>
    </source>
</evidence>
<keyword evidence="9" id="KW-0732">Signal</keyword>
<evidence type="ECO:0000256" key="3">
    <source>
        <dbReference type="ARBA" id="ARBA00022801"/>
    </source>
</evidence>
<dbReference type="Pfam" id="PF02897">
    <property type="entry name" value="Peptidase_S9_N"/>
    <property type="match status" value="1"/>
</dbReference>
<keyword evidence="4" id="KW-0720">Serine protease</keyword>
<comment type="caution">
    <text evidence="12">The sequence shown here is derived from an EMBL/GenBank/DDBJ whole genome shotgun (WGS) entry which is preliminary data.</text>
</comment>
<dbReference type="PANTHER" id="PTHR42776:SF27">
    <property type="entry name" value="DIPEPTIDYL PEPTIDASE FAMILY MEMBER 6"/>
    <property type="match status" value="1"/>
</dbReference>
<organism evidence="12 13">
    <name type="scientific">Pseudaquabacterium terrae</name>
    <dbReference type="NCBI Taxonomy" id="2732868"/>
    <lineage>
        <taxon>Bacteria</taxon>
        <taxon>Pseudomonadati</taxon>
        <taxon>Pseudomonadota</taxon>
        <taxon>Betaproteobacteria</taxon>
        <taxon>Burkholderiales</taxon>
        <taxon>Sphaerotilaceae</taxon>
        <taxon>Pseudaquabacterium</taxon>
    </lineage>
</organism>